<dbReference type="RefSeq" id="WP_050428979.1">
    <property type="nucleotide sequence ID" value="NZ_CP012159.1"/>
</dbReference>
<dbReference type="Proteomes" id="UP000067626">
    <property type="component" value="Chromosome"/>
</dbReference>
<evidence type="ECO:0000313" key="2">
    <source>
        <dbReference type="EMBL" id="AKT36465.1"/>
    </source>
</evidence>
<evidence type="ECO:0000313" key="3">
    <source>
        <dbReference type="Proteomes" id="UP000067626"/>
    </source>
</evidence>
<dbReference type="PROSITE" id="PS51257">
    <property type="entry name" value="PROKAR_LIPOPROTEIN"/>
    <property type="match status" value="1"/>
</dbReference>
<dbReference type="AlphaFoldDB" id="A0A0K1E6G3"/>
<evidence type="ECO:0000256" key="1">
    <source>
        <dbReference type="SAM" id="SignalP"/>
    </source>
</evidence>
<evidence type="ECO:0008006" key="4">
    <source>
        <dbReference type="Google" id="ProtNLM"/>
    </source>
</evidence>
<accession>A0A0K1E6G3</accession>
<keyword evidence="3" id="KW-1185">Reference proteome</keyword>
<feature type="signal peptide" evidence="1">
    <location>
        <begin position="1"/>
        <end position="24"/>
    </location>
</feature>
<proteinExistence type="predicted"/>
<feature type="chain" id="PRO_5005458949" description="Secreted protein" evidence="1">
    <location>
        <begin position="25"/>
        <end position="142"/>
    </location>
</feature>
<dbReference type="KEGG" id="ccro:CMC5_005800"/>
<name>A0A0K1E6G3_CHOCO</name>
<sequence length="142" mass="15057">MNWKQFAAWGTVALSAGFSMTACAVGTGEGVEAGEVAQDALEEFGEQFCGGIANMPCPDGFACVDDPHDDCDPRRGGYDCGGICVPESDENTPPGAQEACSYDEEDKNYVLRDPQTCMAALFRCPDGQDAFFDHCGCGCLVE</sequence>
<reference evidence="2 3" key="1">
    <citation type="submission" date="2015-07" db="EMBL/GenBank/DDBJ databases">
        <title>Genome analysis of myxobacterium Chondromyces crocatus Cm c5 reveals a high potential for natural compound synthesis and the genetic basis for the loss of fruiting body formation.</title>
        <authorList>
            <person name="Zaburannyi N."/>
            <person name="Bunk B."/>
            <person name="Maier J."/>
            <person name="Overmann J."/>
            <person name="Mueller R."/>
        </authorList>
    </citation>
    <scope>NUCLEOTIDE SEQUENCE [LARGE SCALE GENOMIC DNA]</scope>
    <source>
        <strain evidence="2 3">Cm c5</strain>
    </source>
</reference>
<gene>
    <name evidence="2" type="ORF">CMC5_005800</name>
</gene>
<keyword evidence="1" id="KW-0732">Signal</keyword>
<dbReference type="OrthoDB" id="8562597at2"/>
<dbReference type="EMBL" id="CP012159">
    <property type="protein sequence ID" value="AKT36465.1"/>
    <property type="molecule type" value="Genomic_DNA"/>
</dbReference>
<protein>
    <recommendedName>
        <fullName evidence="4">Secreted protein</fullName>
    </recommendedName>
</protein>
<organism evidence="2 3">
    <name type="scientific">Chondromyces crocatus</name>
    <dbReference type="NCBI Taxonomy" id="52"/>
    <lineage>
        <taxon>Bacteria</taxon>
        <taxon>Pseudomonadati</taxon>
        <taxon>Myxococcota</taxon>
        <taxon>Polyangia</taxon>
        <taxon>Polyangiales</taxon>
        <taxon>Polyangiaceae</taxon>
        <taxon>Chondromyces</taxon>
    </lineage>
</organism>